<dbReference type="EMBL" id="JAHRIO010000813">
    <property type="protein sequence ID" value="MEQ2158466.1"/>
    <property type="molecule type" value="Genomic_DNA"/>
</dbReference>
<evidence type="ECO:0000313" key="1">
    <source>
        <dbReference type="EMBL" id="MEQ2158466.1"/>
    </source>
</evidence>
<proteinExistence type="predicted"/>
<gene>
    <name evidence="1" type="ORF">GOODEAATRI_012606</name>
</gene>
<name>A0ABV0MHA3_9TELE</name>
<organism evidence="1 2">
    <name type="scientific">Goodea atripinnis</name>
    <dbReference type="NCBI Taxonomy" id="208336"/>
    <lineage>
        <taxon>Eukaryota</taxon>
        <taxon>Metazoa</taxon>
        <taxon>Chordata</taxon>
        <taxon>Craniata</taxon>
        <taxon>Vertebrata</taxon>
        <taxon>Euteleostomi</taxon>
        <taxon>Actinopterygii</taxon>
        <taxon>Neopterygii</taxon>
        <taxon>Teleostei</taxon>
        <taxon>Neoteleostei</taxon>
        <taxon>Acanthomorphata</taxon>
        <taxon>Ovalentaria</taxon>
        <taxon>Atherinomorphae</taxon>
        <taxon>Cyprinodontiformes</taxon>
        <taxon>Goodeidae</taxon>
        <taxon>Goodea</taxon>
    </lineage>
</organism>
<comment type="caution">
    <text evidence="1">The sequence shown here is derived from an EMBL/GenBank/DDBJ whole genome shotgun (WGS) entry which is preliminary data.</text>
</comment>
<sequence length="151" mass="16705">DTSSLLPVLSYITHLHLYQSPAPFCPLPQVQKDFREKTACQAHRSLTPACCCLVSPLVIVLFPRHAVQTSVTAYATTSTLIQPRHHPARSTYACKTVVLNEIHHFTARTDFSLFSRYLLCNANRDSVQHGLLTGLLAFTSPGLAAVFLQSK</sequence>
<keyword evidence="2" id="KW-1185">Reference proteome</keyword>
<protein>
    <submittedName>
        <fullName evidence="1">Uncharacterized protein</fullName>
    </submittedName>
</protein>
<feature type="non-terminal residue" evidence="1">
    <location>
        <position position="1"/>
    </location>
</feature>
<accession>A0ABV0MHA3</accession>
<reference evidence="1 2" key="1">
    <citation type="submission" date="2021-06" db="EMBL/GenBank/DDBJ databases">
        <authorList>
            <person name="Palmer J.M."/>
        </authorList>
    </citation>
    <scope>NUCLEOTIDE SEQUENCE [LARGE SCALE GENOMIC DNA]</scope>
    <source>
        <strain evidence="1 2">GA_2019</strain>
        <tissue evidence="1">Muscle</tissue>
    </source>
</reference>
<evidence type="ECO:0000313" key="2">
    <source>
        <dbReference type="Proteomes" id="UP001476798"/>
    </source>
</evidence>
<dbReference type="Proteomes" id="UP001476798">
    <property type="component" value="Unassembled WGS sequence"/>
</dbReference>